<dbReference type="GO" id="GO:0046677">
    <property type="term" value="P:response to antibiotic"/>
    <property type="evidence" value="ECO:0007669"/>
    <property type="project" value="UniProtKB-KW"/>
</dbReference>
<comment type="caution">
    <text evidence="3">The sequence shown here is derived from an EMBL/GenBank/DDBJ whole genome shotgun (WGS) entry which is preliminary data.</text>
</comment>
<evidence type="ECO:0000313" key="4">
    <source>
        <dbReference type="Proteomes" id="UP000241639"/>
    </source>
</evidence>
<feature type="domain" description="N-acetyltransferase" evidence="2">
    <location>
        <begin position="8"/>
        <end position="178"/>
    </location>
</feature>
<dbReference type="OrthoDB" id="9795206at2"/>
<dbReference type="SUPFAM" id="SSF55729">
    <property type="entry name" value="Acyl-CoA N-acyltransferases (Nat)"/>
    <property type="match status" value="1"/>
</dbReference>
<dbReference type="RefSeq" id="WP_107725912.1">
    <property type="nucleotide sequence ID" value="NZ_PZZP01000001.1"/>
</dbReference>
<keyword evidence="3" id="KW-0808">Transferase</keyword>
<dbReference type="GO" id="GO:0016410">
    <property type="term" value="F:N-acyltransferase activity"/>
    <property type="evidence" value="ECO:0007669"/>
    <property type="project" value="TreeGrafter"/>
</dbReference>
<organism evidence="3 4">
    <name type="scientific">Desmospora activa DSM 45169</name>
    <dbReference type="NCBI Taxonomy" id="1121389"/>
    <lineage>
        <taxon>Bacteria</taxon>
        <taxon>Bacillati</taxon>
        <taxon>Bacillota</taxon>
        <taxon>Bacilli</taxon>
        <taxon>Bacillales</taxon>
        <taxon>Thermoactinomycetaceae</taxon>
        <taxon>Desmospora</taxon>
    </lineage>
</organism>
<evidence type="ECO:0000313" key="3">
    <source>
        <dbReference type="EMBL" id="PTM59158.1"/>
    </source>
</evidence>
<name>A0A2T4ZB85_9BACL</name>
<dbReference type="InterPro" id="IPR016181">
    <property type="entry name" value="Acyl_CoA_acyltransferase"/>
</dbReference>
<accession>A0A2T4ZB85</accession>
<evidence type="ECO:0000256" key="1">
    <source>
        <dbReference type="ARBA" id="ARBA00023251"/>
    </source>
</evidence>
<dbReference type="InterPro" id="IPR000182">
    <property type="entry name" value="GNAT_dom"/>
</dbReference>
<sequence>MIWQKNQLLIREVVVNDVPILTKWLSDERILIFYKGRDQPYDKEKVQNEFLTFTKGMIRCMVEWEGKAIGYLQFYQVDEDSLRKYGYRPQDRVWGMDQVIGEPDYWNRGIGTVLVQAAVRYLVAEKGARFVIMDPQVRNTRAIRCYEKCGLKKVQMLPRHKKHEGVWQHCWLMELESESLS</sequence>
<dbReference type="CDD" id="cd04301">
    <property type="entry name" value="NAT_SF"/>
    <property type="match status" value="1"/>
</dbReference>
<keyword evidence="1" id="KW-0046">Antibiotic resistance</keyword>
<dbReference type="Gene3D" id="3.40.630.30">
    <property type="match status" value="1"/>
</dbReference>
<dbReference type="Pfam" id="PF13523">
    <property type="entry name" value="Acetyltransf_8"/>
    <property type="match status" value="1"/>
</dbReference>
<evidence type="ECO:0000259" key="2">
    <source>
        <dbReference type="PROSITE" id="PS51186"/>
    </source>
</evidence>
<protein>
    <submittedName>
        <fullName evidence="3">Aminoglycoside 6'-N-acetyltransferase</fullName>
    </submittedName>
</protein>
<proteinExistence type="predicted"/>
<gene>
    <name evidence="3" type="ORF">C8J48_1760</name>
</gene>
<dbReference type="PROSITE" id="PS51186">
    <property type="entry name" value="GNAT"/>
    <property type="match status" value="1"/>
</dbReference>
<keyword evidence="4" id="KW-1185">Reference proteome</keyword>
<dbReference type="PANTHER" id="PTHR31438:SF1">
    <property type="entry name" value="LYSINE N-ACYLTRANSFERASE C17G9.06C-RELATED"/>
    <property type="match status" value="1"/>
</dbReference>
<dbReference type="EMBL" id="PZZP01000001">
    <property type="protein sequence ID" value="PTM59158.1"/>
    <property type="molecule type" value="Genomic_DNA"/>
</dbReference>
<dbReference type="PANTHER" id="PTHR31438">
    <property type="entry name" value="LYSINE N-ACYLTRANSFERASE C17G9.06C-RELATED"/>
    <property type="match status" value="1"/>
</dbReference>
<reference evidence="3 4" key="1">
    <citation type="submission" date="2018-04" db="EMBL/GenBank/DDBJ databases">
        <title>Genomic Encyclopedia of Archaeal and Bacterial Type Strains, Phase II (KMG-II): from individual species to whole genera.</title>
        <authorList>
            <person name="Goeker M."/>
        </authorList>
    </citation>
    <scope>NUCLEOTIDE SEQUENCE [LARGE SCALE GENOMIC DNA]</scope>
    <source>
        <strain evidence="3 4">DSM 45169</strain>
    </source>
</reference>
<dbReference type="Proteomes" id="UP000241639">
    <property type="component" value="Unassembled WGS sequence"/>
</dbReference>
<dbReference type="AlphaFoldDB" id="A0A2T4ZB85"/>